<protein>
    <recommendedName>
        <fullName evidence="3">Alpha/beta hydrolase</fullName>
    </recommendedName>
</protein>
<reference evidence="1" key="1">
    <citation type="journal article" date="2021" name="Proc. Natl. Acad. Sci. U.S.A.">
        <title>Global biogeography of chemosynthetic symbionts reveals both localized and globally distributed symbiont groups. .</title>
        <authorList>
            <person name="Osvatic J.T."/>
            <person name="Wilkins L.G.E."/>
            <person name="Leibrecht L."/>
            <person name="Leray M."/>
            <person name="Zauner S."/>
            <person name="Polzin J."/>
            <person name="Camacho Y."/>
            <person name="Gros O."/>
            <person name="van Gils J.A."/>
            <person name="Eisen J.A."/>
            <person name="Petersen J.M."/>
            <person name="Yuen B."/>
        </authorList>
    </citation>
    <scope>NUCLEOTIDE SEQUENCE</scope>
    <source>
        <strain evidence="1">MAGL173</strain>
    </source>
</reference>
<evidence type="ECO:0008006" key="3">
    <source>
        <dbReference type="Google" id="ProtNLM"/>
    </source>
</evidence>
<comment type="caution">
    <text evidence="1">The sequence shown here is derived from an EMBL/GenBank/DDBJ whole genome shotgun (WGS) entry which is preliminary data.</text>
</comment>
<dbReference type="AlphaFoldDB" id="A0A9E4K0Q3"/>
<dbReference type="InterPro" id="IPR029058">
    <property type="entry name" value="AB_hydrolase_fold"/>
</dbReference>
<dbReference type="SUPFAM" id="SSF53474">
    <property type="entry name" value="alpha/beta-Hydrolases"/>
    <property type="match status" value="1"/>
</dbReference>
<dbReference type="EMBL" id="JAEPDI010000001">
    <property type="protein sequence ID" value="MCG7937476.1"/>
    <property type="molecule type" value="Genomic_DNA"/>
</dbReference>
<gene>
    <name evidence="1" type="ORF">JAZ04_01270</name>
</gene>
<organism evidence="1 2">
    <name type="scientific">Candidatus Thiodiazotropha lotti</name>
    <dbReference type="NCBI Taxonomy" id="2792787"/>
    <lineage>
        <taxon>Bacteria</taxon>
        <taxon>Pseudomonadati</taxon>
        <taxon>Pseudomonadota</taxon>
        <taxon>Gammaproteobacteria</taxon>
        <taxon>Chromatiales</taxon>
        <taxon>Sedimenticolaceae</taxon>
        <taxon>Candidatus Thiodiazotropha</taxon>
    </lineage>
</organism>
<name>A0A9E4K0Q3_9GAMM</name>
<accession>A0A9E4K0Q3</accession>
<dbReference type="Proteomes" id="UP000886687">
    <property type="component" value="Unassembled WGS sequence"/>
</dbReference>
<sequence>MSKKLVILVHGMGNHPKGSMIKEFKKALSDRAKAFGIIEQSYFSKADHKEFNYSEYFDLLRKQFADNAEARKKGFKYLTGKGFEEKLLLQLTNFESKLSKDEFFYTHWLDVVLYSTMYFGEKIRLDFIDFFDKQRKKYGHSNIHLISHSLGTAVAHDSLAKYYRTESDPFDNIPDLKTGDFNIASIWTFANVTRMVNRLNNLTDPIQSTVVTGTDGCSSNFANIRHKYDPFTWFLTYNRRMSNYYSVVPTIIRNVNTHDFFEYITEPRVARAMLNLIYEQSITDTQFEKGVSEHKEGTLKEEAKELRDLLKSIWEKPSLDSVKDVVKQFKTIQKKIDELSGINE</sequence>
<evidence type="ECO:0000313" key="1">
    <source>
        <dbReference type="EMBL" id="MCG7937476.1"/>
    </source>
</evidence>
<proteinExistence type="predicted"/>
<evidence type="ECO:0000313" key="2">
    <source>
        <dbReference type="Proteomes" id="UP000886687"/>
    </source>
</evidence>